<dbReference type="PROSITE" id="PS00687">
    <property type="entry name" value="ALDEHYDE_DEHYDR_GLU"/>
    <property type="match status" value="1"/>
</dbReference>
<dbReference type="SUPFAM" id="SSF53720">
    <property type="entry name" value="ALDH-like"/>
    <property type="match status" value="1"/>
</dbReference>
<dbReference type="Proteomes" id="UP001165679">
    <property type="component" value="Unassembled WGS sequence"/>
</dbReference>
<sequence length="503" mass="52030">MADVKQAGEVIAAAFPTGIGSWIGAALVAGEGDPVALIDPATGQEVARYADAGPRLAEAAARGAVTGQAAWLALPPAERGRRMWGWAQAVRGAAGRLAELEAANAGKPLRDAQAEAGAVAAMIEYYAGWCDKQEGRVIPVPSGHLTYVRQEPYGVVLAITPWNAPMFTGGWNVAPALAAGNAVILKPSEFTPLTSILLAQLASEAGMPEGVLQAVVGLGTTTGAALIAQEHVRKVAFVGSPASGAAIARACAERIKPCMLELGGKSANIVFADADLELAVRGAQAAIFAGCGQSCVAGSRLLVQRRVYDRFVADVAAGAARIRPGLPLQPETELGPVATSRQFAHIQRLVAQGVADGAGRISAPTPEGLPQGGYWMMPTILDRLPVGSAAAQEEIFGPVVGVLPFDDEDDAVQLANATRYGLAGAVWTRDVGRAHRVAAAVRAGTFWINGYRTIHVSVPFGGFHASGYGRSSGVEALAEYAQSKAVWVETGVHPSVPFGYAPR</sequence>
<proteinExistence type="inferred from homology"/>
<comment type="similarity">
    <text evidence="1 4">Belongs to the aldehyde dehydrogenase family.</text>
</comment>
<gene>
    <name evidence="6" type="ORF">OL599_04170</name>
</gene>
<dbReference type="GO" id="GO:0016620">
    <property type="term" value="F:oxidoreductase activity, acting on the aldehyde or oxo group of donors, NAD or NADP as acceptor"/>
    <property type="evidence" value="ECO:0007669"/>
    <property type="project" value="InterPro"/>
</dbReference>
<evidence type="ECO:0000313" key="6">
    <source>
        <dbReference type="EMBL" id="MCW3473764.1"/>
    </source>
</evidence>
<dbReference type="RefSeq" id="WP_264712381.1">
    <property type="nucleotide sequence ID" value="NZ_JAPDNT010000002.1"/>
</dbReference>
<keyword evidence="2 4" id="KW-0560">Oxidoreductase</keyword>
<dbReference type="Pfam" id="PF00171">
    <property type="entry name" value="Aldedh"/>
    <property type="match status" value="1"/>
</dbReference>
<evidence type="ECO:0000256" key="1">
    <source>
        <dbReference type="ARBA" id="ARBA00009986"/>
    </source>
</evidence>
<dbReference type="EMBL" id="JAPDNT010000002">
    <property type="protein sequence ID" value="MCW3473764.1"/>
    <property type="molecule type" value="Genomic_DNA"/>
</dbReference>
<name>A0AA42CDF4_9PROT</name>
<dbReference type="Gene3D" id="3.40.309.10">
    <property type="entry name" value="Aldehyde Dehydrogenase, Chain A, domain 2"/>
    <property type="match status" value="1"/>
</dbReference>
<dbReference type="Gene3D" id="3.40.605.10">
    <property type="entry name" value="Aldehyde Dehydrogenase, Chain A, domain 1"/>
    <property type="match status" value="1"/>
</dbReference>
<dbReference type="InterPro" id="IPR016163">
    <property type="entry name" value="Ald_DH_C"/>
</dbReference>
<evidence type="ECO:0000259" key="5">
    <source>
        <dbReference type="Pfam" id="PF00171"/>
    </source>
</evidence>
<dbReference type="PANTHER" id="PTHR11699">
    <property type="entry name" value="ALDEHYDE DEHYDROGENASE-RELATED"/>
    <property type="match status" value="1"/>
</dbReference>
<evidence type="ECO:0000256" key="4">
    <source>
        <dbReference type="RuleBase" id="RU003345"/>
    </source>
</evidence>
<dbReference type="InterPro" id="IPR029510">
    <property type="entry name" value="Ald_DH_CS_GLU"/>
</dbReference>
<dbReference type="InterPro" id="IPR016161">
    <property type="entry name" value="Ald_DH/histidinol_DH"/>
</dbReference>
<organism evidence="6 7">
    <name type="scientific">Limobrevibacterium gyesilva</name>
    <dbReference type="NCBI Taxonomy" id="2991712"/>
    <lineage>
        <taxon>Bacteria</taxon>
        <taxon>Pseudomonadati</taxon>
        <taxon>Pseudomonadota</taxon>
        <taxon>Alphaproteobacteria</taxon>
        <taxon>Acetobacterales</taxon>
        <taxon>Acetobacteraceae</taxon>
        <taxon>Limobrevibacterium</taxon>
    </lineage>
</organism>
<accession>A0AA42CDF4</accession>
<feature type="domain" description="Aldehyde dehydrogenase" evidence="5">
    <location>
        <begin position="30"/>
        <end position="486"/>
    </location>
</feature>
<keyword evidence="7" id="KW-1185">Reference proteome</keyword>
<dbReference type="InterPro" id="IPR015590">
    <property type="entry name" value="Aldehyde_DH_dom"/>
</dbReference>
<reference evidence="6" key="2">
    <citation type="submission" date="2022-10" db="EMBL/GenBank/DDBJ databases">
        <authorList>
            <person name="Trinh H.N."/>
        </authorList>
    </citation>
    <scope>NUCLEOTIDE SEQUENCE</scope>
    <source>
        <strain evidence="6">RN2-1</strain>
    </source>
</reference>
<reference evidence="6" key="1">
    <citation type="submission" date="2022-09" db="EMBL/GenBank/DDBJ databases">
        <title>Rhodovastum sp. nov. RN2-1 isolated from soil in Seongnam, South Korea.</title>
        <authorList>
            <person name="Le N.T."/>
        </authorList>
    </citation>
    <scope>NUCLEOTIDE SEQUENCE</scope>
    <source>
        <strain evidence="6">RN2-1</strain>
    </source>
</reference>
<protein>
    <submittedName>
        <fullName evidence="6">Aldehyde dehydrogenase family protein</fullName>
    </submittedName>
</protein>
<evidence type="ECO:0000256" key="3">
    <source>
        <dbReference type="PROSITE-ProRule" id="PRU10007"/>
    </source>
</evidence>
<dbReference type="InterPro" id="IPR016162">
    <property type="entry name" value="Ald_DH_N"/>
</dbReference>
<dbReference type="FunFam" id="3.40.605.10:FF:000007">
    <property type="entry name" value="NAD/NADP-dependent betaine aldehyde dehydrogenase"/>
    <property type="match status" value="1"/>
</dbReference>
<feature type="active site" evidence="3">
    <location>
        <position position="261"/>
    </location>
</feature>
<evidence type="ECO:0000256" key="2">
    <source>
        <dbReference type="ARBA" id="ARBA00023002"/>
    </source>
</evidence>
<evidence type="ECO:0000313" key="7">
    <source>
        <dbReference type="Proteomes" id="UP001165679"/>
    </source>
</evidence>
<dbReference type="FunFam" id="3.40.309.10:FF:000012">
    <property type="entry name" value="Betaine aldehyde dehydrogenase"/>
    <property type="match status" value="1"/>
</dbReference>
<dbReference type="AlphaFoldDB" id="A0AA42CDF4"/>
<comment type="caution">
    <text evidence="6">The sequence shown here is derived from an EMBL/GenBank/DDBJ whole genome shotgun (WGS) entry which is preliminary data.</text>
</comment>